<keyword evidence="6 8" id="KW-1133">Transmembrane helix</keyword>
<dbReference type="AlphaFoldDB" id="A0A2A9EKZ7"/>
<dbReference type="RefSeq" id="WP_098483410.1">
    <property type="nucleotide sequence ID" value="NZ_PDJI01000004.1"/>
</dbReference>
<feature type="transmembrane region" description="Helical" evidence="8">
    <location>
        <begin position="237"/>
        <end position="255"/>
    </location>
</feature>
<evidence type="ECO:0000313" key="10">
    <source>
        <dbReference type="Proteomes" id="UP000222106"/>
    </source>
</evidence>
<name>A0A2A9EKZ7_9MICO</name>
<dbReference type="InterPro" id="IPR052017">
    <property type="entry name" value="TSUP"/>
</dbReference>
<dbReference type="Proteomes" id="UP000222106">
    <property type="component" value="Unassembled WGS sequence"/>
</dbReference>
<keyword evidence="10" id="KW-1185">Reference proteome</keyword>
<keyword evidence="5 8" id="KW-0812">Transmembrane</keyword>
<evidence type="ECO:0000256" key="6">
    <source>
        <dbReference type="ARBA" id="ARBA00022989"/>
    </source>
</evidence>
<dbReference type="InterPro" id="IPR002781">
    <property type="entry name" value="TM_pro_TauE-like"/>
</dbReference>
<comment type="similarity">
    <text evidence="2 8">Belongs to the 4-toluene sulfonate uptake permease (TSUP) (TC 2.A.102) family.</text>
</comment>
<keyword evidence="7 8" id="KW-0472">Membrane</keyword>
<comment type="caution">
    <text evidence="9">The sequence shown here is derived from an EMBL/GenBank/DDBJ whole genome shotgun (WGS) entry which is preliminary data.</text>
</comment>
<gene>
    <name evidence="9" type="ORF">ATJ97_1775</name>
</gene>
<proteinExistence type="inferred from homology"/>
<comment type="subcellular location">
    <subcellularLocation>
        <location evidence="1 8">Cell membrane</location>
        <topology evidence="1 8">Multi-pass membrane protein</topology>
    </subcellularLocation>
</comment>
<evidence type="ECO:0000256" key="7">
    <source>
        <dbReference type="ARBA" id="ARBA00023136"/>
    </source>
</evidence>
<reference evidence="9 10" key="1">
    <citation type="submission" date="2017-10" db="EMBL/GenBank/DDBJ databases">
        <title>Sequencing the genomes of 1000 actinobacteria strains.</title>
        <authorList>
            <person name="Klenk H.-P."/>
        </authorList>
    </citation>
    <scope>NUCLEOTIDE SEQUENCE [LARGE SCALE GENOMIC DNA]</scope>
    <source>
        <strain evidence="9 10">DSM 21838</strain>
    </source>
</reference>
<evidence type="ECO:0000256" key="4">
    <source>
        <dbReference type="ARBA" id="ARBA00022475"/>
    </source>
</evidence>
<feature type="transmembrane region" description="Helical" evidence="8">
    <location>
        <begin position="143"/>
        <end position="159"/>
    </location>
</feature>
<feature type="transmembrane region" description="Helical" evidence="8">
    <location>
        <begin position="106"/>
        <end position="123"/>
    </location>
</feature>
<dbReference type="GO" id="GO:0005886">
    <property type="term" value="C:plasma membrane"/>
    <property type="evidence" value="ECO:0007669"/>
    <property type="project" value="UniProtKB-SubCell"/>
</dbReference>
<accession>A0A2A9EKZ7</accession>
<evidence type="ECO:0000256" key="8">
    <source>
        <dbReference type="RuleBase" id="RU363041"/>
    </source>
</evidence>
<dbReference type="Pfam" id="PF01925">
    <property type="entry name" value="TauE"/>
    <property type="match status" value="1"/>
</dbReference>
<evidence type="ECO:0000313" key="9">
    <source>
        <dbReference type="EMBL" id="PFG39276.1"/>
    </source>
</evidence>
<evidence type="ECO:0000256" key="5">
    <source>
        <dbReference type="ARBA" id="ARBA00022692"/>
    </source>
</evidence>
<dbReference type="EMBL" id="PDJI01000004">
    <property type="protein sequence ID" value="PFG39276.1"/>
    <property type="molecule type" value="Genomic_DNA"/>
</dbReference>
<keyword evidence="4 8" id="KW-1003">Cell membrane</keyword>
<keyword evidence="3" id="KW-0813">Transport</keyword>
<evidence type="ECO:0000256" key="2">
    <source>
        <dbReference type="ARBA" id="ARBA00009142"/>
    </source>
</evidence>
<protein>
    <recommendedName>
        <fullName evidence="8">Probable membrane transporter protein</fullName>
    </recommendedName>
</protein>
<dbReference type="PANTHER" id="PTHR30269:SF0">
    <property type="entry name" value="MEMBRANE TRANSPORTER PROTEIN YFCA-RELATED"/>
    <property type="match status" value="1"/>
</dbReference>
<sequence>MAHVLEIDALTIILLVLAGLTAGWVDAVVGGGGLIQLPALLLVPGIAPVQALATNKVGSIMGTSISALTYYRRVGPDLRTAAPMAVAAFVAAIAGAAVASRIPAEAFTPIILVACVAVATWTLARPSVGRTTVLRWEGNRHVGAALGLGLLIGAYDGLLGPGTGSFLVISLVGVLGYAFLPASAIAKIVNFATNAGALVFFVPHGAVIWSLGLAVGAANLVGGYIGARMAVAKGSGFVRVIFIVVVGALVLRLGYQTVQQYWG</sequence>
<evidence type="ECO:0000256" key="1">
    <source>
        <dbReference type="ARBA" id="ARBA00004651"/>
    </source>
</evidence>
<dbReference type="PANTHER" id="PTHR30269">
    <property type="entry name" value="TRANSMEMBRANE PROTEIN YFCA"/>
    <property type="match status" value="1"/>
</dbReference>
<feature type="transmembrane region" description="Helical" evidence="8">
    <location>
        <begin position="166"/>
        <end position="186"/>
    </location>
</feature>
<feature type="transmembrane region" description="Helical" evidence="8">
    <location>
        <begin position="206"/>
        <end position="225"/>
    </location>
</feature>
<dbReference type="OrthoDB" id="554695at2"/>
<organism evidence="9 10">
    <name type="scientific">Georgenia soli</name>
    <dbReference type="NCBI Taxonomy" id="638953"/>
    <lineage>
        <taxon>Bacteria</taxon>
        <taxon>Bacillati</taxon>
        <taxon>Actinomycetota</taxon>
        <taxon>Actinomycetes</taxon>
        <taxon>Micrococcales</taxon>
        <taxon>Bogoriellaceae</taxon>
        <taxon>Georgenia</taxon>
    </lineage>
</organism>
<feature type="transmembrane region" description="Helical" evidence="8">
    <location>
        <begin position="81"/>
        <end position="99"/>
    </location>
</feature>
<evidence type="ECO:0000256" key="3">
    <source>
        <dbReference type="ARBA" id="ARBA00022448"/>
    </source>
</evidence>